<protein>
    <submittedName>
        <fullName evidence="2">Uncharacterized protein</fullName>
    </submittedName>
</protein>
<dbReference type="AlphaFoldDB" id="A0A0F5K528"/>
<keyword evidence="3" id="KW-1185">Reference proteome</keyword>
<dbReference type="STRING" id="28092.WM40_00930"/>
<accession>A0A0F5K528</accession>
<dbReference type="EMBL" id="LAQU01000001">
    <property type="protein sequence ID" value="KKB65231.1"/>
    <property type="molecule type" value="Genomic_DNA"/>
</dbReference>
<sequence length="137" mass="14156">MHPAPPLSPTPGIAPKSDSQPQSGAADVPPHGANGNFGAPRTRAECDALTIRLTAMRERLRAQIVAGLPQDAFVKAQACVRALEAGLSFVSSLRVSIGPDTAHALHVRSAAPPALRSEGDATANTNGAAPDREKPNR</sequence>
<evidence type="ECO:0000256" key="1">
    <source>
        <dbReference type="SAM" id="MobiDB-lite"/>
    </source>
</evidence>
<proteinExistence type="predicted"/>
<evidence type="ECO:0000313" key="3">
    <source>
        <dbReference type="Proteomes" id="UP000033618"/>
    </source>
</evidence>
<reference evidence="2 3" key="1">
    <citation type="submission" date="2015-03" db="EMBL/GenBank/DDBJ databases">
        <title>Draft Genome Sequence of Burkholderia andropogonis type strain ICMP2807, isolated from Sorghum bicolor.</title>
        <authorList>
            <person name="Lopes-Santos L."/>
            <person name="Castro D.B."/>
            <person name="Ottoboni L.M."/>
            <person name="Park D."/>
            <person name="Weirc B.S."/>
            <person name="Destefano S.A."/>
        </authorList>
    </citation>
    <scope>NUCLEOTIDE SEQUENCE [LARGE SCALE GENOMIC DNA]</scope>
    <source>
        <strain evidence="2 3">ICMP2807</strain>
    </source>
</reference>
<feature type="region of interest" description="Disordered" evidence="1">
    <location>
        <begin position="109"/>
        <end position="137"/>
    </location>
</feature>
<gene>
    <name evidence="2" type="ORF">WM40_00930</name>
</gene>
<comment type="caution">
    <text evidence="2">The sequence shown here is derived from an EMBL/GenBank/DDBJ whole genome shotgun (WGS) entry which is preliminary data.</text>
</comment>
<name>A0A0F5K528_9BURK</name>
<dbReference type="RefSeq" id="WP_046151884.1">
    <property type="nucleotide sequence ID" value="NZ_CADFGU010000001.1"/>
</dbReference>
<evidence type="ECO:0000313" key="2">
    <source>
        <dbReference type="EMBL" id="KKB65231.1"/>
    </source>
</evidence>
<feature type="region of interest" description="Disordered" evidence="1">
    <location>
        <begin position="1"/>
        <end position="43"/>
    </location>
</feature>
<dbReference type="Proteomes" id="UP000033618">
    <property type="component" value="Unassembled WGS sequence"/>
</dbReference>
<organism evidence="2 3">
    <name type="scientific">Robbsia andropogonis</name>
    <dbReference type="NCBI Taxonomy" id="28092"/>
    <lineage>
        <taxon>Bacteria</taxon>
        <taxon>Pseudomonadati</taxon>
        <taxon>Pseudomonadota</taxon>
        <taxon>Betaproteobacteria</taxon>
        <taxon>Burkholderiales</taxon>
        <taxon>Burkholderiaceae</taxon>
        <taxon>Robbsia</taxon>
    </lineage>
</organism>
<dbReference type="PATRIC" id="fig|28092.6.peg.208"/>